<evidence type="ECO:0000256" key="6">
    <source>
        <dbReference type="ARBA" id="ARBA00022660"/>
    </source>
</evidence>
<evidence type="ECO:0000256" key="16">
    <source>
        <dbReference type="ARBA" id="ARBA00023136"/>
    </source>
</evidence>
<dbReference type="InterPro" id="IPR045187">
    <property type="entry name" value="CcO_II"/>
</dbReference>
<accession>C1IWC1</accession>
<dbReference type="InterPro" id="IPR001505">
    <property type="entry name" value="Copper_CuA"/>
</dbReference>
<keyword evidence="11" id="KW-1278">Translocase</keyword>
<keyword evidence="6 18" id="KW-0679">Respiratory chain</keyword>
<feature type="transmembrane region" description="Helical" evidence="19">
    <location>
        <begin position="27"/>
        <end position="47"/>
    </location>
</feature>
<evidence type="ECO:0000256" key="9">
    <source>
        <dbReference type="ARBA" id="ARBA00022792"/>
    </source>
</evidence>
<dbReference type="GO" id="GO:0004129">
    <property type="term" value="F:cytochrome-c oxidase activity"/>
    <property type="evidence" value="ECO:0007669"/>
    <property type="project" value="UniProtKB-EC"/>
</dbReference>
<protein>
    <recommendedName>
        <fullName evidence="4 18">Cytochrome c oxidase subunit 2</fullName>
    </recommendedName>
</protein>
<evidence type="ECO:0000256" key="19">
    <source>
        <dbReference type="SAM" id="Phobius"/>
    </source>
</evidence>
<dbReference type="InterPro" id="IPR008972">
    <property type="entry name" value="Cupredoxin"/>
</dbReference>
<dbReference type="GO" id="GO:0005743">
    <property type="term" value="C:mitochondrial inner membrane"/>
    <property type="evidence" value="ECO:0007669"/>
    <property type="project" value="UniProtKB-SubCell"/>
</dbReference>
<keyword evidence="10" id="KW-0460">Magnesium</keyword>
<comment type="similarity">
    <text evidence="2 18">Belongs to the cytochrome c oxidase subunit 2 family.</text>
</comment>
<evidence type="ECO:0000256" key="5">
    <source>
        <dbReference type="ARBA" id="ARBA00022448"/>
    </source>
</evidence>
<evidence type="ECO:0000256" key="18">
    <source>
        <dbReference type="RuleBase" id="RU000457"/>
    </source>
</evidence>
<evidence type="ECO:0000256" key="8">
    <source>
        <dbReference type="ARBA" id="ARBA00022723"/>
    </source>
</evidence>
<dbReference type="PANTHER" id="PTHR22888:SF9">
    <property type="entry name" value="CYTOCHROME C OXIDASE SUBUNIT 2"/>
    <property type="match status" value="1"/>
</dbReference>
<organism evidence="22">
    <name type="scientific">Dermatophagoides pteronyssinus</name>
    <name type="common">European house dust mite</name>
    <dbReference type="NCBI Taxonomy" id="6956"/>
    <lineage>
        <taxon>Eukaryota</taxon>
        <taxon>Metazoa</taxon>
        <taxon>Ecdysozoa</taxon>
        <taxon>Arthropoda</taxon>
        <taxon>Chelicerata</taxon>
        <taxon>Arachnida</taxon>
        <taxon>Acari</taxon>
        <taxon>Acariformes</taxon>
        <taxon>Sarcoptiformes</taxon>
        <taxon>Astigmata</taxon>
        <taxon>Psoroptidia</taxon>
        <taxon>Analgoidea</taxon>
        <taxon>Pyroglyphidae</taxon>
        <taxon>Dermatophagoidinae</taxon>
        <taxon>Dermatophagoides</taxon>
    </lineage>
</organism>
<name>C1IWC1_DERPT</name>
<keyword evidence="8 18" id="KW-0479">Metal-binding</keyword>
<evidence type="ECO:0000256" key="1">
    <source>
        <dbReference type="ARBA" id="ARBA00004448"/>
    </source>
</evidence>
<keyword evidence="15 18" id="KW-0496">Mitochondrion</keyword>
<reference evidence="22 24" key="2">
    <citation type="journal article" date="2009" name="BMC Genomics">
        <title>The complete mitochondrial genome of the house dust mite Dermatophagoides pteronyssinus (Trouessart): a novel gene arrangement among arthropods.</title>
        <authorList>
            <person name="Dermauw W."/>
            <person name="Van Leeuwen T."/>
            <person name="Vanholme B."/>
            <person name="Tirry L."/>
        </authorList>
    </citation>
    <scope>NUCLEOTIDE SEQUENCE</scope>
</reference>
<evidence type="ECO:0000313" key="23">
    <source>
        <dbReference type="Proteomes" id="UP000515146"/>
    </source>
</evidence>
<comment type="subcellular location">
    <subcellularLocation>
        <location evidence="1 18">Mitochondrion inner membrane</location>
        <topology evidence="1 18">Multi-pass membrane protein</topology>
    </subcellularLocation>
</comment>
<evidence type="ECO:0000256" key="4">
    <source>
        <dbReference type="ARBA" id="ARBA00015946"/>
    </source>
</evidence>
<dbReference type="RefSeq" id="YP_002650707.1">
    <property type="nucleotide sequence ID" value="YP_002650707.1"/>
</dbReference>
<dbReference type="PROSITE" id="PS50857">
    <property type="entry name" value="COX2_CUA"/>
    <property type="match status" value="1"/>
</dbReference>
<evidence type="ECO:0000256" key="12">
    <source>
        <dbReference type="ARBA" id="ARBA00022982"/>
    </source>
</evidence>
<dbReference type="GO" id="GO:0042773">
    <property type="term" value="P:ATP synthesis coupled electron transport"/>
    <property type="evidence" value="ECO:0007669"/>
    <property type="project" value="TreeGrafter"/>
</dbReference>
<comment type="catalytic activity">
    <reaction evidence="17">
        <text>4 Fe(II)-[cytochrome c] + O2 + 8 H(+)(in) = 4 Fe(III)-[cytochrome c] + 2 H2O + 4 H(+)(out)</text>
        <dbReference type="Rhea" id="RHEA:11436"/>
        <dbReference type="Rhea" id="RHEA-COMP:10350"/>
        <dbReference type="Rhea" id="RHEA-COMP:14399"/>
        <dbReference type="ChEBI" id="CHEBI:15377"/>
        <dbReference type="ChEBI" id="CHEBI:15378"/>
        <dbReference type="ChEBI" id="CHEBI:15379"/>
        <dbReference type="ChEBI" id="CHEBI:29033"/>
        <dbReference type="ChEBI" id="CHEBI:29034"/>
        <dbReference type="EC" id="7.1.1.9"/>
    </reaction>
    <physiologicalReaction direction="left-to-right" evidence="17">
        <dbReference type="Rhea" id="RHEA:11437"/>
    </physiologicalReaction>
</comment>
<evidence type="ECO:0000256" key="11">
    <source>
        <dbReference type="ARBA" id="ARBA00022967"/>
    </source>
</evidence>
<dbReference type="InterPro" id="IPR002429">
    <property type="entry name" value="CcO_II-like_C"/>
</dbReference>
<sequence>MPSWMSLNFQDSSSPSMGELSVFHDHVVVVMSGVIILISYIMIYMLYSVKFYKNLSEGTFIETIWSIVPAFLLIILVLPSMKVLYFMEDVKTPSLSFKVIAHQWYWSYVVPLFKNFSFKVNGTSLLSSYEYDSLLEDDVNAPRLLGCSSDLVIPLNSVSRLLISSTDVIHSFAVPSLGLKVDAFPGRINQLFVNPVRLGNFYGQCSEICGSNHSFMPISMKVVPLGIFDQFSKTYLLDILSEDFKVNNFVI</sequence>
<evidence type="ECO:0000259" key="21">
    <source>
        <dbReference type="PROSITE" id="PS50999"/>
    </source>
</evidence>
<comment type="subunit">
    <text evidence="3">Component of the cytochrome c oxidase (complex IV, CIV), a multisubunit enzyme composed of a catalytic core of 3 subunits and several supernumerary subunits. The complex exists as a monomer or a dimer and forms supercomplexes (SCs) in the inner mitochondrial membrane with ubiquinol-cytochrome c oxidoreductase (cytochrome b-c1 complex, complex III, CIII).</text>
</comment>
<evidence type="ECO:0000313" key="22">
    <source>
        <dbReference type="EMBL" id="ACF54660.1"/>
    </source>
</evidence>
<comment type="function">
    <text evidence="18">Component of the cytochrome c oxidase, the last enzyme in the mitochondrial electron transport chain which drives oxidative phosphorylation. The respiratory chain contains 3 multisubunit complexes succinate dehydrogenase (complex II, CII), ubiquinol-cytochrome c oxidoreductase (cytochrome b-c1 complex, complex III, CIII) and cytochrome c oxidase (complex IV, CIV), that cooperate to transfer electrons derived from NADH and succinate to molecular oxygen, creating an electrochemical gradient over the inner membrane that drives transmembrane transport and the ATP synthase. Cytochrome c oxidase is the component of the respiratory chain that catalyzes the reduction of oxygen to water. Electrons originating from reduced cytochrome c in the intermembrane space (IMS) are transferred via the dinuclear copper A center (CU(A)) of subunit 2 and heme A of subunit 1 to the active site in subunit 1, a binuclear center (BNC) formed by heme A3 and copper B (CU(B)). The BNC reduces molecular oxygen to 2 water molecules using 4 electrons from cytochrome c in the IMS and 4 protons from the mitochondrial matrix.</text>
</comment>
<comment type="cofactor">
    <cofactor evidence="18">
        <name>Cu cation</name>
        <dbReference type="ChEBI" id="CHEBI:23378"/>
    </cofactor>
    <text evidence="18">Binds a copper A center.</text>
</comment>
<evidence type="ECO:0000259" key="20">
    <source>
        <dbReference type="PROSITE" id="PS50857"/>
    </source>
</evidence>
<evidence type="ECO:0000256" key="15">
    <source>
        <dbReference type="ARBA" id="ARBA00023128"/>
    </source>
</evidence>
<dbReference type="CTD" id="4513"/>
<reference evidence="24" key="4">
    <citation type="submission" date="2022-04" db="UniProtKB">
        <authorList>
            <consortium name="RefSeq"/>
        </authorList>
    </citation>
    <scope>IDENTIFICATION</scope>
</reference>
<dbReference type="PANTHER" id="PTHR22888">
    <property type="entry name" value="CYTOCHROME C OXIDASE, SUBUNIT II"/>
    <property type="match status" value="1"/>
</dbReference>
<keyword evidence="12 18" id="KW-0249">Electron transport</keyword>
<dbReference type="OMA" id="ETHISYD"/>
<dbReference type="PROSITE" id="PS50999">
    <property type="entry name" value="COX2_TM"/>
    <property type="match status" value="1"/>
</dbReference>
<dbReference type="Pfam" id="PF02790">
    <property type="entry name" value="COX2_TM"/>
    <property type="match status" value="1"/>
</dbReference>
<feature type="domain" description="Cytochrome oxidase subunit II transmembrane region profile" evidence="21">
    <location>
        <begin position="1"/>
        <end position="91"/>
    </location>
</feature>
<proteinExistence type="inferred from homology"/>
<evidence type="ECO:0000256" key="3">
    <source>
        <dbReference type="ARBA" id="ARBA00011164"/>
    </source>
</evidence>
<dbReference type="GO" id="GO:0005507">
    <property type="term" value="F:copper ion binding"/>
    <property type="evidence" value="ECO:0007669"/>
    <property type="project" value="InterPro"/>
</dbReference>
<dbReference type="Proteomes" id="UP000515146">
    <property type="component" value="Mitochondrion MT"/>
</dbReference>
<evidence type="ECO:0000256" key="13">
    <source>
        <dbReference type="ARBA" id="ARBA00022989"/>
    </source>
</evidence>
<dbReference type="InterPro" id="IPR011759">
    <property type="entry name" value="Cyt_c_oxidase_su2_TM_dom"/>
</dbReference>
<keyword evidence="13 19" id="KW-1133">Transmembrane helix</keyword>
<keyword evidence="16 18" id="KW-0472">Membrane</keyword>
<dbReference type="Pfam" id="PF00116">
    <property type="entry name" value="COX2"/>
    <property type="match status" value="1"/>
</dbReference>
<reference evidence="24" key="3">
    <citation type="submission" date="2009-03" db="EMBL/GenBank/DDBJ databases">
        <authorList>
            <consortium name="NCBI Genome Project"/>
        </authorList>
    </citation>
    <scope>NUCLEOTIDE SEQUENCE</scope>
</reference>
<dbReference type="AlphaFoldDB" id="C1IWC1"/>
<gene>
    <name evidence="22 24" type="primary">COX2</name>
    <name evidence="24" type="ORF">KEG94_p02</name>
</gene>
<evidence type="ECO:0000256" key="14">
    <source>
        <dbReference type="ARBA" id="ARBA00023008"/>
    </source>
</evidence>
<feature type="transmembrane region" description="Helical" evidence="19">
    <location>
        <begin position="59"/>
        <end position="78"/>
    </location>
</feature>
<evidence type="ECO:0000256" key="7">
    <source>
        <dbReference type="ARBA" id="ARBA00022692"/>
    </source>
</evidence>
<dbReference type="Gene3D" id="1.10.287.90">
    <property type="match status" value="1"/>
</dbReference>
<dbReference type="SUPFAM" id="SSF81464">
    <property type="entry name" value="Cytochrome c oxidase subunit II-like, transmembrane region"/>
    <property type="match status" value="1"/>
</dbReference>
<evidence type="ECO:0000256" key="2">
    <source>
        <dbReference type="ARBA" id="ARBA00007866"/>
    </source>
</evidence>
<evidence type="ECO:0000256" key="10">
    <source>
        <dbReference type="ARBA" id="ARBA00022842"/>
    </source>
</evidence>
<dbReference type="PROSITE" id="PS00078">
    <property type="entry name" value="COX2"/>
    <property type="match status" value="1"/>
</dbReference>
<evidence type="ECO:0000256" key="17">
    <source>
        <dbReference type="ARBA" id="ARBA00049512"/>
    </source>
</evidence>
<dbReference type="SUPFAM" id="SSF49503">
    <property type="entry name" value="Cupredoxins"/>
    <property type="match status" value="1"/>
</dbReference>
<keyword evidence="7 18" id="KW-0812">Transmembrane</keyword>
<dbReference type="KEGG" id="dpte:7564645"/>
<geneLocation type="mitochondrion" evidence="22 24"/>
<dbReference type="PRINTS" id="PR01166">
    <property type="entry name" value="CYCOXIDASEII"/>
</dbReference>
<reference evidence="22 24" key="1">
    <citation type="submission" date="2008-07" db="EMBL/GenBank/DDBJ databases">
        <authorList>
            <person name="Dermauw W.R."/>
            <person name="Van Leeuwen T."/>
            <person name="Vanholme B."/>
            <person name="Tirry L."/>
        </authorList>
    </citation>
    <scope>NUCLEOTIDE SEQUENCE</scope>
</reference>
<dbReference type="GeneID" id="7564645"/>
<keyword evidence="5 18" id="KW-0813">Transport</keyword>
<keyword evidence="9 18" id="KW-0999">Mitochondrion inner membrane</keyword>
<dbReference type="OrthoDB" id="539285at2759"/>
<keyword evidence="14 18" id="KW-0186">Copper</keyword>
<dbReference type="InterPro" id="IPR036257">
    <property type="entry name" value="Cyt_c_oxidase_su2_TM_sf"/>
</dbReference>
<dbReference type="Gene3D" id="2.60.40.420">
    <property type="entry name" value="Cupredoxins - blue copper proteins"/>
    <property type="match status" value="1"/>
</dbReference>
<dbReference type="EMBL" id="EU884425">
    <property type="protein sequence ID" value="ACF54660.1"/>
    <property type="molecule type" value="Genomic_DNA"/>
</dbReference>
<dbReference type="RefSeq" id="YP_002650707.1">
    <property type="nucleotide sequence ID" value="NC_012218.1"/>
</dbReference>
<feature type="domain" description="Cytochrome oxidase subunit II copper A binding" evidence="20">
    <location>
        <begin position="92"/>
        <end position="234"/>
    </location>
</feature>
<keyword evidence="23" id="KW-1185">Reference proteome</keyword>
<evidence type="ECO:0000313" key="24">
    <source>
        <dbReference type="RefSeq" id="YP_002650707.1"/>
    </source>
</evidence>